<dbReference type="PANTHER" id="PTHR12506:SF50">
    <property type="entry name" value="ZINC FINGER CCCH DOMAIN-CONTAINING PROTEIN 26"/>
    <property type="match status" value="1"/>
</dbReference>
<keyword evidence="1 5" id="KW-0479">Metal-binding</keyword>
<feature type="region of interest" description="Disordered" evidence="6">
    <location>
        <begin position="187"/>
        <end position="221"/>
    </location>
</feature>
<dbReference type="PANTHER" id="PTHR12506">
    <property type="entry name" value="PROTEIN PHOSPHATASE RELATED"/>
    <property type="match status" value="1"/>
</dbReference>
<evidence type="ECO:0000313" key="9">
    <source>
        <dbReference type="Proteomes" id="UP001420932"/>
    </source>
</evidence>
<gene>
    <name evidence="8" type="ORF">Syun_012543</name>
</gene>
<organism evidence="8 9">
    <name type="scientific">Stephania yunnanensis</name>
    <dbReference type="NCBI Taxonomy" id="152371"/>
    <lineage>
        <taxon>Eukaryota</taxon>
        <taxon>Viridiplantae</taxon>
        <taxon>Streptophyta</taxon>
        <taxon>Embryophyta</taxon>
        <taxon>Tracheophyta</taxon>
        <taxon>Spermatophyta</taxon>
        <taxon>Magnoliopsida</taxon>
        <taxon>Ranunculales</taxon>
        <taxon>Menispermaceae</taxon>
        <taxon>Menispermoideae</taxon>
        <taxon>Cissampelideae</taxon>
        <taxon>Stephania</taxon>
    </lineage>
</organism>
<dbReference type="InterPro" id="IPR050974">
    <property type="entry name" value="Plant_ZF_CCCH"/>
</dbReference>
<reference evidence="8 9" key="1">
    <citation type="submission" date="2024-01" db="EMBL/GenBank/DDBJ databases">
        <title>Genome assemblies of Stephania.</title>
        <authorList>
            <person name="Yang L."/>
        </authorList>
    </citation>
    <scope>NUCLEOTIDE SEQUENCE [LARGE SCALE GENOMIC DNA]</scope>
    <source>
        <strain evidence="8">YNDBR</strain>
        <tissue evidence="8">Leaf</tissue>
    </source>
</reference>
<dbReference type="GO" id="GO:0003677">
    <property type="term" value="F:DNA binding"/>
    <property type="evidence" value="ECO:0007669"/>
    <property type="project" value="UniProtKB-KW"/>
</dbReference>
<evidence type="ECO:0000313" key="8">
    <source>
        <dbReference type="EMBL" id="KAK9143143.1"/>
    </source>
</evidence>
<comment type="caution">
    <text evidence="8">The sequence shown here is derived from an EMBL/GenBank/DDBJ whole genome shotgun (WGS) entry which is preliminary data.</text>
</comment>
<evidence type="ECO:0000256" key="2">
    <source>
        <dbReference type="ARBA" id="ARBA00022771"/>
    </source>
</evidence>
<evidence type="ECO:0000256" key="4">
    <source>
        <dbReference type="ARBA" id="ARBA00023125"/>
    </source>
</evidence>
<feature type="region of interest" description="Disordered" evidence="6">
    <location>
        <begin position="1"/>
        <end position="31"/>
    </location>
</feature>
<evidence type="ECO:0000256" key="6">
    <source>
        <dbReference type="SAM" id="MobiDB-lite"/>
    </source>
</evidence>
<accession>A0AAP0JZL3</accession>
<evidence type="ECO:0000256" key="3">
    <source>
        <dbReference type="ARBA" id="ARBA00022833"/>
    </source>
</evidence>
<feature type="compositionally biased region" description="Basic and acidic residues" evidence="6">
    <location>
        <begin position="188"/>
        <end position="221"/>
    </location>
</feature>
<dbReference type="EMBL" id="JBBNAF010000005">
    <property type="protein sequence ID" value="KAK9143143.1"/>
    <property type="molecule type" value="Genomic_DNA"/>
</dbReference>
<keyword evidence="4" id="KW-0238">DNA-binding</keyword>
<dbReference type="GO" id="GO:0008270">
    <property type="term" value="F:zinc ion binding"/>
    <property type="evidence" value="ECO:0007669"/>
    <property type="project" value="UniProtKB-KW"/>
</dbReference>
<keyword evidence="3 5" id="KW-0862">Zinc</keyword>
<dbReference type="InterPro" id="IPR000571">
    <property type="entry name" value="Znf_CCCH"/>
</dbReference>
<keyword evidence="9" id="KW-1185">Reference proteome</keyword>
<dbReference type="Pfam" id="PF00642">
    <property type="entry name" value="zf-CCCH"/>
    <property type="match status" value="1"/>
</dbReference>
<feature type="zinc finger region" description="C3H1-type" evidence="5">
    <location>
        <begin position="99"/>
        <end position="127"/>
    </location>
</feature>
<feature type="domain" description="C3H1-type" evidence="7">
    <location>
        <begin position="99"/>
        <end position="127"/>
    </location>
</feature>
<protein>
    <recommendedName>
        <fullName evidence="7">C3H1-type domain-containing protein</fullName>
    </recommendedName>
</protein>
<sequence>MGVSDEGPRRLRWPDQRTGTVMHQEGNKDKQLGPQVVEAAAAPGGARVVGSRQSQILELTKYETDLRLNSNGLGASPPEHAWRRRLNSHANLLREFSVTFREAVKMYFLKTGVCKFGVACKFHHPRDKQIATQISLNMLGLPMRQPIEAKFNNAIAKLNIWLILVTGILWRVGWVDYLWRGGGSDSWRATEEGGRRRSGQRERQSASVTRDGDGVEEDWRGHRSKEWRLSVAAAEVVRGGIRVAMASRRNNDERAEEGSPTAVEE</sequence>
<evidence type="ECO:0000256" key="5">
    <source>
        <dbReference type="PROSITE-ProRule" id="PRU00723"/>
    </source>
</evidence>
<name>A0AAP0JZL3_9MAGN</name>
<dbReference type="GO" id="GO:0003729">
    <property type="term" value="F:mRNA binding"/>
    <property type="evidence" value="ECO:0007669"/>
    <property type="project" value="TreeGrafter"/>
</dbReference>
<proteinExistence type="predicted"/>
<evidence type="ECO:0000256" key="1">
    <source>
        <dbReference type="ARBA" id="ARBA00022723"/>
    </source>
</evidence>
<keyword evidence="2 5" id="KW-0863">Zinc-finger</keyword>
<dbReference type="AlphaFoldDB" id="A0AAP0JZL3"/>
<evidence type="ECO:0000259" key="7">
    <source>
        <dbReference type="PROSITE" id="PS50103"/>
    </source>
</evidence>
<dbReference type="Proteomes" id="UP001420932">
    <property type="component" value="Unassembled WGS sequence"/>
</dbReference>
<dbReference type="PROSITE" id="PS50103">
    <property type="entry name" value="ZF_C3H1"/>
    <property type="match status" value="1"/>
</dbReference>
<feature type="compositionally biased region" description="Basic and acidic residues" evidence="6">
    <location>
        <begin position="1"/>
        <end position="15"/>
    </location>
</feature>